<proteinExistence type="predicted"/>
<accession>A0AAJ0HPK6</accession>
<name>A0AAJ0HPK6_9PEZI</name>
<evidence type="ECO:0000313" key="1">
    <source>
        <dbReference type="EMBL" id="KAK3358877.1"/>
    </source>
</evidence>
<dbReference type="AlphaFoldDB" id="A0AAJ0HPK6"/>
<protein>
    <submittedName>
        <fullName evidence="1">Uncharacterized protein</fullName>
    </submittedName>
</protein>
<evidence type="ECO:0000313" key="2">
    <source>
        <dbReference type="Proteomes" id="UP001275084"/>
    </source>
</evidence>
<keyword evidence="2" id="KW-1185">Reference proteome</keyword>
<comment type="caution">
    <text evidence="1">The sequence shown here is derived from an EMBL/GenBank/DDBJ whole genome shotgun (WGS) entry which is preliminary data.</text>
</comment>
<sequence>MGDGLQVSLTWALVQRASAYHHMLSYWENTSASISCCHCSSCDGELHMASSEPRSSTRRFQQWPFRMFEDKTYY</sequence>
<organism evidence="1 2">
    <name type="scientific">Lasiosphaeria hispida</name>
    <dbReference type="NCBI Taxonomy" id="260671"/>
    <lineage>
        <taxon>Eukaryota</taxon>
        <taxon>Fungi</taxon>
        <taxon>Dikarya</taxon>
        <taxon>Ascomycota</taxon>
        <taxon>Pezizomycotina</taxon>
        <taxon>Sordariomycetes</taxon>
        <taxon>Sordariomycetidae</taxon>
        <taxon>Sordariales</taxon>
        <taxon>Lasiosphaeriaceae</taxon>
        <taxon>Lasiosphaeria</taxon>
    </lineage>
</organism>
<dbReference type="EMBL" id="JAUIQD010000002">
    <property type="protein sequence ID" value="KAK3358877.1"/>
    <property type="molecule type" value="Genomic_DNA"/>
</dbReference>
<reference evidence="1" key="1">
    <citation type="journal article" date="2023" name="Mol. Phylogenet. Evol.">
        <title>Genome-scale phylogeny and comparative genomics of the fungal order Sordariales.</title>
        <authorList>
            <person name="Hensen N."/>
            <person name="Bonometti L."/>
            <person name="Westerberg I."/>
            <person name="Brannstrom I.O."/>
            <person name="Guillou S."/>
            <person name="Cros-Aarteil S."/>
            <person name="Calhoun S."/>
            <person name="Haridas S."/>
            <person name="Kuo A."/>
            <person name="Mondo S."/>
            <person name="Pangilinan J."/>
            <person name="Riley R."/>
            <person name="LaButti K."/>
            <person name="Andreopoulos B."/>
            <person name="Lipzen A."/>
            <person name="Chen C."/>
            <person name="Yan M."/>
            <person name="Daum C."/>
            <person name="Ng V."/>
            <person name="Clum A."/>
            <person name="Steindorff A."/>
            <person name="Ohm R.A."/>
            <person name="Martin F."/>
            <person name="Silar P."/>
            <person name="Natvig D.O."/>
            <person name="Lalanne C."/>
            <person name="Gautier V."/>
            <person name="Ament-Velasquez S.L."/>
            <person name="Kruys A."/>
            <person name="Hutchinson M.I."/>
            <person name="Powell A.J."/>
            <person name="Barry K."/>
            <person name="Miller A.N."/>
            <person name="Grigoriev I.V."/>
            <person name="Debuchy R."/>
            <person name="Gladieux P."/>
            <person name="Hiltunen Thoren M."/>
            <person name="Johannesson H."/>
        </authorList>
    </citation>
    <scope>NUCLEOTIDE SEQUENCE</scope>
    <source>
        <strain evidence="1">CBS 955.72</strain>
    </source>
</reference>
<reference evidence="1" key="2">
    <citation type="submission" date="2023-06" db="EMBL/GenBank/DDBJ databases">
        <authorList>
            <consortium name="Lawrence Berkeley National Laboratory"/>
            <person name="Haridas S."/>
            <person name="Hensen N."/>
            <person name="Bonometti L."/>
            <person name="Westerberg I."/>
            <person name="Brannstrom I.O."/>
            <person name="Guillou S."/>
            <person name="Cros-Aarteil S."/>
            <person name="Calhoun S."/>
            <person name="Kuo A."/>
            <person name="Mondo S."/>
            <person name="Pangilinan J."/>
            <person name="Riley R."/>
            <person name="Labutti K."/>
            <person name="Andreopoulos B."/>
            <person name="Lipzen A."/>
            <person name="Chen C."/>
            <person name="Yanf M."/>
            <person name="Daum C."/>
            <person name="Ng V."/>
            <person name="Clum A."/>
            <person name="Steindorff A."/>
            <person name="Ohm R."/>
            <person name="Martin F."/>
            <person name="Silar P."/>
            <person name="Natvig D."/>
            <person name="Lalanne C."/>
            <person name="Gautier V."/>
            <person name="Ament-Velasquez S.L."/>
            <person name="Kruys A."/>
            <person name="Hutchinson M.I."/>
            <person name="Powell A.J."/>
            <person name="Barry K."/>
            <person name="Miller A.N."/>
            <person name="Grigoriev I.V."/>
            <person name="Debuchy R."/>
            <person name="Gladieux P."/>
            <person name="Thoren M.H."/>
            <person name="Johannesson H."/>
        </authorList>
    </citation>
    <scope>NUCLEOTIDE SEQUENCE</scope>
    <source>
        <strain evidence="1">CBS 955.72</strain>
    </source>
</reference>
<dbReference type="Proteomes" id="UP001275084">
    <property type="component" value="Unassembled WGS sequence"/>
</dbReference>
<gene>
    <name evidence="1" type="ORF">B0T25DRAFT_78558</name>
</gene>